<reference evidence="1 2" key="1">
    <citation type="journal article" date="2019" name="Environ. Microbiol.">
        <title>At the nexus of three kingdoms: the genome of the mycorrhizal fungus Gigaspora margarita provides insights into plant, endobacterial and fungal interactions.</title>
        <authorList>
            <person name="Venice F."/>
            <person name="Ghignone S."/>
            <person name="Salvioli di Fossalunga A."/>
            <person name="Amselem J."/>
            <person name="Novero M."/>
            <person name="Xianan X."/>
            <person name="Sedzielewska Toro K."/>
            <person name="Morin E."/>
            <person name="Lipzen A."/>
            <person name="Grigoriev I.V."/>
            <person name="Henrissat B."/>
            <person name="Martin F.M."/>
            <person name="Bonfante P."/>
        </authorList>
    </citation>
    <scope>NUCLEOTIDE SEQUENCE [LARGE SCALE GENOMIC DNA]</scope>
    <source>
        <strain evidence="1 2">BEG34</strain>
    </source>
</reference>
<dbReference type="OrthoDB" id="2318873at2759"/>
<evidence type="ECO:0000313" key="2">
    <source>
        <dbReference type="Proteomes" id="UP000439903"/>
    </source>
</evidence>
<comment type="caution">
    <text evidence="1">The sequence shown here is derived from an EMBL/GenBank/DDBJ whole genome shotgun (WGS) entry which is preliminary data.</text>
</comment>
<dbReference type="Proteomes" id="UP000439903">
    <property type="component" value="Unassembled WGS sequence"/>
</dbReference>
<dbReference type="EMBL" id="WTPW01000631">
    <property type="protein sequence ID" value="KAF0492997.1"/>
    <property type="molecule type" value="Genomic_DNA"/>
</dbReference>
<name>A0A8H4AGN7_GIGMA</name>
<dbReference type="AlphaFoldDB" id="A0A8H4AGN7"/>
<gene>
    <name evidence="1" type="ORF">F8M41_021500</name>
</gene>
<dbReference type="Gene3D" id="2.60.60.30">
    <property type="entry name" value="sav2460 like domains"/>
    <property type="match status" value="1"/>
</dbReference>
<accession>A0A8H4AGN7</accession>
<keyword evidence="2" id="KW-1185">Reference proteome</keyword>
<sequence length="236" mass="27209">MKCVQCQIRKLSKEFPDKSVSSKCEHAMSWCLEDFQDDATNSILENCEIHANSHIQLIIVLYSIIQDQALTNLAFDLNWVFPHSGQDFLDGTCLIYEGASLWKKYDYISMFYPSVKYIEHSGDIIDHQNSEGHHKKTIKLDDLPIEVGQLYLILSSWRSPTIGHFWKPSFKLYNVADPDRQLCNYSIEQAKNSQAVIMCLINRLKNGMCHVIEVGETSSRNAKDYGPIEKNIRRLM</sequence>
<protein>
    <submittedName>
        <fullName evidence="1">Tellurium resistance protein terz-like</fullName>
    </submittedName>
</protein>
<proteinExistence type="predicted"/>
<evidence type="ECO:0000313" key="1">
    <source>
        <dbReference type="EMBL" id="KAF0492997.1"/>
    </source>
</evidence>
<organism evidence="1 2">
    <name type="scientific">Gigaspora margarita</name>
    <dbReference type="NCBI Taxonomy" id="4874"/>
    <lineage>
        <taxon>Eukaryota</taxon>
        <taxon>Fungi</taxon>
        <taxon>Fungi incertae sedis</taxon>
        <taxon>Mucoromycota</taxon>
        <taxon>Glomeromycotina</taxon>
        <taxon>Glomeromycetes</taxon>
        <taxon>Diversisporales</taxon>
        <taxon>Gigasporaceae</taxon>
        <taxon>Gigaspora</taxon>
    </lineage>
</organism>